<reference evidence="8 9" key="1">
    <citation type="submission" date="2015-11" db="EMBL/GenBank/DDBJ databases">
        <title>The genome of Debaryomyces fabryi.</title>
        <authorList>
            <person name="Tafer H."/>
            <person name="Lopandic K."/>
        </authorList>
    </citation>
    <scope>NUCLEOTIDE SEQUENCE [LARGE SCALE GENOMIC DNA]</scope>
    <source>
        <strain evidence="8 9">CBS 789</strain>
    </source>
</reference>
<feature type="transmembrane region" description="Helical" evidence="6">
    <location>
        <begin position="358"/>
        <end position="381"/>
    </location>
</feature>
<dbReference type="PANTHER" id="PTHR22950:SF461">
    <property type="entry name" value="AMINO ACID TRANSPORTER TRANSMEMBRANE DOMAIN-CONTAINING PROTEIN"/>
    <property type="match status" value="1"/>
</dbReference>
<evidence type="ECO:0000256" key="1">
    <source>
        <dbReference type="ARBA" id="ARBA00004141"/>
    </source>
</evidence>
<evidence type="ECO:0000313" key="8">
    <source>
        <dbReference type="EMBL" id="KSA01674.1"/>
    </source>
</evidence>
<keyword evidence="4 6" id="KW-1133">Transmembrane helix</keyword>
<feature type="transmembrane region" description="Helical" evidence="6">
    <location>
        <begin position="160"/>
        <end position="181"/>
    </location>
</feature>
<protein>
    <recommendedName>
        <fullName evidence="7">Amino acid transporter transmembrane domain-containing protein</fullName>
    </recommendedName>
</protein>
<sequence length="487" mass="52135">MSQLESQKKFNAHIVVSSESITKHEVENGTIIEYEDNIFVDNAEGPDFRGVSTFGAAVLIAKTQFGLGVLGLPHTFDVLGFVPGLISLIALCCLSTWAGAVAGKFRLSHPQVHSIGDATCLMFGKHAGEIMGFAFWLFYTLSYGSALLTVSIAFNSLTEHAICTTAWIGIGAALVLIIGIVTRTLKVLAWCGYAAVASVFFGVWIVAIACLTQTTPAVALESGGPVEKVVQVVGTGSTYIAIASAVSSQLFSLCGTASFFTIHAEMHDQTKYLKSLFMGQGFVAFNYIVISSIIYGKVGQYVASPSLGSAGMLIQKIAYGISFPGLLFTCFYQAHFAAKYALVRILRGTSHLQSNSKVHWFTWTILVILVVAIGFVIAGAIPFFDDLFGLVGALLGSFFTLIIPAFMVIYELTSSLYGPSDQLLHMRISSELLRGKKNVSILLLCFFSIAFGSYICVSGTYGSIASIVQGYADGTVSSAFSCEDNSR</sequence>
<comment type="similarity">
    <text evidence="2">Belongs to the amino acid/polyamine transporter 2 family.</text>
</comment>
<dbReference type="AlphaFoldDB" id="A0A0V1PZY1"/>
<feature type="transmembrane region" description="Helical" evidence="6">
    <location>
        <begin position="387"/>
        <end position="418"/>
    </location>
</feature>
<dbReference type="PANTHER" id="PTHR22950">
    <property type="entry name" value="AMINO ACID TRANSPORTER"/>
    <property type="match status" value="1"/>
</dbReference>
<evidence type="ECO:0000256" key="6">
    <source>
        <dbReference type="SAM" id="Phobius"/>
    </source>
</evidence>
<comment type="subcellular location">
    <subcellularLocation>
        <location evidence="1">Membrane</location>
        <topology evidence="1">Multi-pass membrane protein</topology>
    </subcellularLocation>
</comment>
<feature type="transmembrane region" description="Helical" evidence="6">
    <location>
        <begin position="276"/>
        <end position="297"/>
    </location>
</feature>
<evidence type="ECO:0000313" key="9">
    <source>
        <dbReference type="Proteomes" id="UP000054251"/>
    </source>
</evidence>
<evidence type="ECO:0000256" key="4">
    <source>
        <dbReference type="ARBA" id="ARBA00022989"/>
    </source>
</evidence>
<evidence type="ECO:0000256" key="3">
    <source>
        <dbReference type="ARBA" id="ARBA00022692"/>
    </source>
</evidence>
<feature type="transmembrane region" description="Helical" evidence="6">
    <location>
        <begin position="317"/>
        <end position="338"/>
    </location>
</feature>
<feature type="domain" description="Amino acid transporter transmembrane" evidence="7">
    <location>
        <begin position="51"/>
        <end position="416"/>
    </location>
</feature>
<evidence type="ECO:0000256" key="5">
    <source>
        <dbReference type="ARBA" id="ARBA00023136"/>
    </source>
</evidence>
<comment type="caution">
    <text evidence="8">The sequence shown here is derived from an EMBL/GenBank/DDBJ whole genome shotgun (WGS) entry which is preliminary data.</text>
</comment>
<dbReference type="GO" id="GO:0015179">
    <property type="term" value="F:L-amino acid transmembrane transporter activity"/>
    <property type="evidence" value="ECO:0007669"/>
    <property type="project" value="TreeGrafter"/>
</dbReference>
<dbReference type="Proteomes" id="UP000054251">
    <property type="component" value="Unassembled WGS sequence"/>
</dbReference>
<dbReference type="EMBL" id="LMYN01000046">
    <property type="protein sequence ID" value="KSA01674.1"/>
    <property type="molecule type" value="Genomic_DNA"/>
</dbReference>
<dbReference type="GO" id="GO:0016020">
    <property type="term" value="C:membrane"/>
    <property type="evidence" value="ECO:0007669"/>
    <property type="project" value="UniProtKB-SubCell"/>
</dbReference>
<evidence type="ECO:0000256" key="2">
    <source>
        <dbReference type="ARBA" id="ARBA00008066"/>
    </source>
</evidence>
<feature type="transmembrane region" description="Helical" evidence="6">
    <location>
        <begin position="133"/>
        <end position="154"/>
    </location>
</feature>
<keyword evidence="9" id="KW-1185">Reference proteome</keyword>
<feature type="transmembrane region" description="Helical" evidence="6">
    <location>
        <begin position="78"/>
        <end position="101"/>
    </location>
</feature>
<proteinExistence type="inferred from homology"/>
<dbReference type="GeneID" id="26839557"/>
<evidence type="ECO:0000259" key="7">
    <source>
        <dbReference type="Pfam" id="PF01490"/>
    </source>
</evidence>
<keyword evidence="3 6" id="KW-0812">Transmembrane</keyword>
<dbReference type="RefSeq" id="XP_015467776.1">
    <property type="nucleotide sequence ID" value="XM_015611378.1"/>
</dbReference>
<feature type="transmembrane region" description="Helical" evidence="6">
    <location>
        <begin position="239"/>
        <end position="264"/>
    </location>
</feature>
<accession>A0A0V1PZY1</accession>
<organism evidence="8 9">
    <name type="scientific">Debaryomyces fabryi</name>
    <dbReference type="NCBI Taxonomy" id="58627"/>
    <lineage>
        <taxon>Eukaryota</taxon>
        <taxon>Fungi</taxon>
        <taxon>Dikarya</taxon>
        <taxon>Ascomycota</taxon>
        <taxon>Saccharomycotina</taxon>
        <taxon>Pichiomycetes</taxon>
        <taxon>Debaryomycetaceae</taxon>
        <taxon>Debaryomyces</taxon>
    </lineage>
</organism>
<gene>
    <name evidence="8" type="ORF">AC631_02548</name>
</gene>
<name>A0A0V1PZY1_9ASCO</name>
<dbReference type="OrthoDB" id="40134at2759"/>
<dbReference type="Pfam" id="PF01490">
    <property type="entry name" value="Aa_trans"/>
    <property type="match status" value="1"/>
</dbReference>
<feature type="transmembrane region" description="Helical" evidence="6">
    <location>
        <begin position="193"/>
        <end position="219"/>
    </location>
</feature>
<feature type="transmembrane region" description="Helical" evidence="6">
    <location>
        <begin position="439"/>
        <end position="461"/>
    </location>
</feature>
<keyword evidence="5 6" id="KW-0472">Membrane</keyword>
<dbReference type="InterPro" id="IPR013057">
    <property type="entry name" value="AA_transpt_TM"/>
</dbReference>